<evidence type="ECO:0000313" key="2">
    <source>
        <dbReference type="Proteomes" id="UP000799755"/>
    </source>
</evidence>
<accession>A0ACB6R6B3</accession>
<reference evidence="1" key="1">
    <citation type="journal article" date="2020" name="Stud. Mycol.">
        <title>101 Dothideomycetes genomes: a test case for predicting lifestyles and emergence of pathogens.</title>
        <authorList>
            <person name="Haridas S."/>
            <person name="Albert R."/>
            <person name="Binder M."/>
            <person name="Bloem J."/>
            <person name="Labutti K."/>
            <person name="Salamov A."/>
            <person name="Andreopoulos B."/>
            <person name="Baker S."/>
            <person name="Barry K."/>
            <person name="Bills G."/>
            <person name="Bluhm B."/>
            <person name="Cannon C."/>
            <person name="Castanera R."/>
            <person name="Culley D."/>
            <person name="Daum C."/>
            <person name="Ezra D."/>
            <person name="Gonzalez J."/>
            <person name="Henrissat B."/>
            <person name="Kuo A."/>
            <person name="Liang C."/>
            <person name="Lipzen A."/>
            <person name="Lutzoni F."/>
            <person name="Magnuson J."/>
            <person name="Mondo S."/>
            <person name="Nolan M."/>
            <person name="Ohm R."/>
            <person name="Pangilinan J."/>
            <person name="Park H.-J."/>
            <person name="Ramirez L."/>
            <person name="Alfaro M."/>
            <person name="Sun H."/>
            <person name="Tritt A."/>
            <person name="Yoshinaga Y."/>
            <person name="Zwiers L.-H."/>
            <person name="Turgeon B."/>
            <person name="Goodwin S."/>
            <person name="Spatafora J."/>
            <person name="Crous P."/>
            <person name="Grigoriev I."/>
        </authorList>
    </citation>
    <scope>NUCLEOTIDE SEQUENCE</scope>
    <source>
        <strain evidence="1">ATCC 200398</strain>
    </source>
</reference>
<name>A0ACB6R6B3_9PLEO</name>
<comment type="caution">
    <text evidence="1">The sequence shown here is derived from an EMBL/GenBank/DDBJ whole genome shotgun (WGS) entry which is preliminary data.</text>
</comment>
<protein>
    <submittedName>
        <fullName evidence="1">Uncharacterized protein</fullName>
    </submittedName>
</protein>
<proteinExistence type="predicted"/>
<sequence length="101" mass="11149">MMRHSSGSPRGVHPGHLHGIHAVCLGHGWRTAGAQPTPNVVQITRCNRRWASFRGLCRIWITSIPSRLAPLLVTPGVLWYIADLSRIGFPATLFTTEKSVL</sequence>
<evidence type="ECO:0000313" key="1">
    <source>
        <dbReference type="EMBL" id="KAF2474789.1"/>
    </source>
</evidence>
<gene>
    <name evidence="1" type="ORF">BDR25DRAFT_112060</name>
</gene>
<dbReference type="EMBL" id="MU003497">
    <property type="protein sequence ID" value="KAF2474789.1"/>
    <property type="molecule type" value="Genomic_DNA"/>
</dbReference>
<organism evidence="1 2">
    <name type="scientific">Lindgomyces ingoldianus</name>
    <dbReference type="NCBI Taxonomy" id="673940"/>
    <lineage>
        <taxon>Eukaryota</taxon>
        <taxon>Fungi</taxon>
        <taxon>Dikarya</taxon>
        <taxon>Ascomycota</taxon>
        <taxon>Pezizomycotina</taxon>
        <taxon>Dothideomycetes</taxon>
        <taxon>Pleosporomycetidae</taxon>
        <taxon>Pleosporales</taxon>
        <taxon>Lindgomycetaceae</taxon>
        <taxon>Lindgomyces</taxon>
    </lineage>
</organism>
<keyword evidence="2" id="KW-1185">Reference proteome</keyword>
<dbReference type="Proteomes" id="UP000799755">
    <property type="component" value="Unassembled WGS sequence"/>
</dbReference>